<dbReference type="AlphaFoldDB" id="A0A0D0V9E9"/>
<dbReference type="InterPro" id="IPR011990">
    <property type="entry name" value="TPR-like_helical_dom_sf"/>
</dbReference>
<evidence type="ECO:0000313" key="2">
    <source>
        <dbReference type="EMBL" id="KIR43054.1"/>
    </source>
</evidence>
<organism evidence="2 3">
    <name type="scientific">Cryptococcus deuterogattii Ram5</name>
    <dbReference type="NCBI Taxonomy" id="1296110"/>
    <lineage>
        <taxon>Eukaryota</taxon>
        <taxon>Fungi</taxon>
        <taxon>Dikarya</taxon>
        <taxon>Basidiomycota</taxon>
        <taxon>Agaricomycotina</taxon>
        <taxon>Tremellomycetes</taxon>
        <taxon>Tremellales</taxon>
        <taxon>Cryptococcaceae</taxon>
        <taxon>Cryptococcus</taxon>
        <taxon>Cryptococcus gattii species complex</taxon>
    </lineage>
</organism>
<evidence type="ECO:0000313" key="3">
    <source>
        <dbReference type="Proteomes" id="UP000053392"/>
    </source>
</evidence>
<keyword evidence="3" id="KW-1185">Reference proteome</keyword>
<dbReference type="PANTHER" id="PTHR45588">
    <property type="entry name" value="TPR DOMAIN-CONTAINING PROTEIN"/>
    <property type="match status" value="1"/>
</dbReference>
<accession>A0A0D0V9E9</accession>
<feature type="region of interest" description="Disordered" evidence="1">
    <location>
        <begin position="1"/>
        <end position="21"/>
    </location>
</feature>
<protein>
    <recommendedName>
        <fullName evidence="4">Tetratricopeptide repeat protein</fullName>
    </recommendedName>
</protein>
<sequence length="108" mass="12192">MSKPNKVNPSPNPFQLEQGNVEEAARTYEEDLSYADSFPRAVRHPNNVWALRGYHECLVKLGRHGEAKMLELQLTLALAGADISIESSCFCRRMQPAANQSIRYVNED</sequence>
<evidence type="ECO:0008006" key="4">
    <source>
        <dbReference type="Google" id="ProtNLM"/>
    </source>
</evidence>
<dbReference type="SUPFAM" id="SSF48452">
    <property type="entry name" value="TPR-like"/>
    <property type="match status" value="1"/>
</dbReference>
<dbReference type="PANTHER" id="PTHR45588:SF1">
    <property type="entry name" value="WW DOMAIN-CONTAINING PROTEIN"/>
    <property type="match status" value="1"/>
</dbReference>
<name>A0A0D0V9E9_9TREE</name>
<dbReference type="HOGENOM" id="CLU_143614_0_0_1"/>
<dbReference type="OrthoDB" id="4509425at2759"/>
<dbReference type="Proteomes" id="UP000053392">
    <property type="component" value="Unassembled WGS sequence"/>
</dbReference>
<dbReference type="EMBL" id="KN847897">
    <property type="protein sequence ID" value="KIR43054.1"/>
    <property type="molecule type" value="Genomic_DNA"/>
</dbReference>
<evidence type="ECO:0000256" key="1">
    <source>
        <dbReference type="SAM" id="MobiDB-lite"/>
    </source>
</evidence>
<reference evidence="2 3" key="1">
    <citation type="submission" date="2015-01" db="EMBL/GenBank/DDBJ databases">
        <title>The Genome Sequence of Cryptococcus gattii Ram5.</title>
        <authorList>
            <consortium name="The Broad Institute Genomics Platform"/>
            <person name="Cuomo C."/>
            <person name="Litvintseva A."/>
            <person name="Chen Y."/>
            <person name="Heitman J."/>
            <person name="Sun S."/>
            <person name="Springer D."/>
            <person name="Dromer F."/>
            <person name="Young S."/>
            <person name="Zeng Q."/>
            <person name="Gargeya S."/>
            <person name="Abouelleil A."/>
            <person name="Alvarado L."/>
            <person name="Chapman S.B."/>
            <person name="Gainer-Dewar J."/>
            <person name="Goldberg J."/>
            <person name="Griggs A."/>
            <person name="Gujja S."/>
            <person name="Hansen M."/>
            <person name="Howarth C."/>
            <person name="Imamovic A."/>
            <person name="Larimer J."/>
            <person name="Murphy C."/>
            <person name="Naylor J."/>
            <person name="Pearson M."/>
            <person name="Priest M."/>
            <person name="Roberts A."/>
            <person name="Saif S."/>
            <person name="Shea T."/>
            <person name="Sykes S."/>
            <person name="Wortman J."/>
            <person name="Nusbaum C."/>
            <person name="Birren B."/>
        </authorList>
    </citation>
    <scope>NUCLEOTIDE SEQUENCE [LARGE SCALE GENOMIC DNA]</scope>
    <source>
        <strain evidence="2 3">Ram5</strain>
    </source>
</reference>
<proteinExistence type="predicted"/>
<gene>
    <name evidence="2" type="ORF">I313_01263</name>
</gene>